<organism evidence="2 3">
    <name type="scientific">Acidovorax lacteus</name>
    <dbReference type="NCBI Taxonomy" id="1924988"/>
    <lineage>
        <taxon>Bacteria</taxon>
        <taxon>Pseudomonadati</taxon>
        <taxon>Pseudomonadota</taxon>
        <taxon>Betaproteobacteria</taxon>
        <taxon>Burkholderiales</taxon>
        <taxon>Comamonadaceae</taxon>
        <taxon>Acidovorax</taxon>
    </lineage>
</organism>
<name>A0ABP8L073_9BURK</name>
<dbReference type="InterPro" id="IPR010295">
    <property type="entry name" value="DUF898"/>
</dbReference>
<keyword evidence="1" id="KW-0812">Transmembrane</keyword>
<evidence type="ECO:0000313" key="3">
    <source>
        <dbReference type="Proteomes" id="UP001501788"/>
    </source>
</evidence>
<evidence type="ECO:0000256" key="1">
    <source>
        <dbReference type="SAM" id="Phobius"/>
    </source>
</evidence>
<proteinExistence type="predicted"/>
<dbReference type="EMBL" id="BAABEX010000004">
    <property type="protein sequence ID" value="GAA4419171.1"/>
    <property type="molecule type" value="Genomic_DNA"/>
</dbReference>
<dbReference type="RefSeq" id="WP_345060906.1">
    <property type="nucleotide sequence ID" value="NZ_BAABEX010000004.1"/>
</dbReference>
<feature type="transmembrane region" description="Helical" evidence="1">
    <location>
        <begin position="199"/>
        <end position="219"/>
    </location>
</feature>
<protein>
    <submittedName>
        <fullName evidence="2">DUF898 family protein</fullName>
    </submittedName>
</protein>
<feature type="transmembrane region" description="Helical" evidence="1">
    <location>
        <begin position="112"/>
        <end position="135"/>
    </location>
</feature>
<sequence>MPTPSAPPTARRTQPPATAVPVEIEAHPVQFTGSGREYFRVWIVNVLLSILTLGFYTPWARRRTAQYFYGHTLVAHSPLEFTAPQKRMVFGFVVLVVLTLAYQIAVNTGQDTAVALFLVAGAALAPLLWGSAMRFRLSATRWRGLRLQFVASWREVYRASWPVFALALVWIGVTYGLDALTPPVPEGAGGAGAPKMPEFTPAMGGLLLLGLALSVLCAIRMEYNYKSLLVMQSRLGTEPGRWKPQYMDFVRIWAATVGVFLLGLLVVSALVAALVGGSLAPLKSMGGGATLIIVFLIIALLVLGFFLMLLASAPARAYREARMFQLMWDNIGLSQVARFKCRLNAWRFVRLRMKNLLFTLLTLGFYRPFARVNEYRMKADSVTLHIKGGVDQVTGVLVRQQQGGVGDAMADAVGLDLV</sequence>
<keyword evidence="1" id="KW-0472">Membrane</keyword>
<gene>
    <name evidence="2" type="ORF">GCM10023090_05080</name>
</gene>
<feature type="transmembrane region" description="Helical" evidence="1">
    <location>
        <begin position="252"/>
        <end position="276"/>
    </location>
</feature>
<feature type="transmembrane region" description="Helical" evidence="1">
    <location>
        <begin position="88"/>
        <end position="106"/>
    </location>
</feature>
<dbReference type="Pfam" id="PF05987">
    <property type="entry name" value="DUF898"/>
    <property type="match status" value="1"/>
</dbReference>
<comment type="caution">
    <text evidence="2">The sequence shown here is derived from an EMBL/GenBank/DDBJ whole genome shotgun (WGS) entry which is preliminary data.</text>
</comment>
<feature type="transmembrane region" description="Helical" evidence="1">
    <location>
        <begin position="39"/>
        <end position="59"/>
    </location>
</feature>
<evidence type="ECO:0000313" key="2">
    <source>
        <dbReference type="EMBL" id="GAA4419171.1"/>
    </source>
</evidence>
<feature type="transmembrane region" description="Helical" evidence="1">
    <location>
        <begin position="288"/>
        <end position="313"/>
    </location>
</feature>
<accession>A0ABP8L073</accession>
<keyword evidence="1" id="KW-1133">Transmembrane helix</keyword>
<keyword evidence="3" id="KW-1185">Reference proteome</keyword>
<dbReference type="Proteomes" id="UP001501788">
    <property type="component" value="Unassembled WGS sequence"/>
</dbReference>
<feature type="transmembrane region" description="Helical" evidence="1">
    <location>
        <begin position="156"/>
        <end position="177"/>
    </location>
</feature>
<reference evidence="3" key="1">
    <citation type="journal article" date="2019" name="Int. J. Syst. Evol. Microbiol.">
        <title>The Global Catalogue of Microorganisms (GCM) 10K type strain sequencing project: providing services to taxonomists for standard genome sequencing and annotation.</title>
        <authorList>
            <consortium name="The Broad Institute Genomics Platform"/>
            <consortium name="The Broad Institute Genome Sequencing Center for Infectious Disease"/>
            <person name="Wu L."/>
            <person name="Ma J."/>
        </authorList>
    </citation>
    <scope>NUCLEOTIDE SEQUENCE [LARGE SCALE GENOMIC DNA]</scope>
    <source>
        <strain evidence="3">JCM 31890</strain>
    </source>
</reference>